<accession>A0A667WHX7</accession>
<feature type="domain" description="C-type lectin" evidence="2">
    <location>
        <begin position="47"/>
        <end position="161"/>
    </location>
</feature>
<dbReference type="PROSITE" id="PS00615">
    <property type="entry name" value="C_TYPE_LECTIN_1"/>
    <property type="match status" value="1"/>
</dbReference>
<dbReference type="SMART" id="SM00034">
    <property type="entry name" value="CLECT"/>
    <property type="match status" value="1"/>
</dbReference>
<dbReference type="Gene3D" id="3.10.100.10">
    <property type="entry name" value="Mannose-Binding Protein A, subunit A"/>
    <property type="match status" value="1"/>
</dbReference>
<keyword evidence="4" id="KW-1185">Reference proteome</keyword>
<dbReference type="AlphaFoldDB" id="A0A667WHX7"/>
<dbReference type="InterPro" id="IPR018378">
    <property type="entry name" value="C-type_lectin_CS"/>
</dbReference>
<organism evidence="3 4">
    <name type="scientific">Myripristis murdjan</name>
    <name type="common">pinecone soldierfish</name>
    <dbReference type="NCBI Taxonomy" id="586833"/>
    <lineage>
        <taxon>Eukaryota</taxon>
        <taxon>Metazoa</taxon>
        <taxon>Chordata</taxon>
        <taxon>Craniata</taxon>
        <taxon>Vertebrata</taxon>
        <taxon>Euteleostomi</taxon>
        <taxon>Actinopterygii</taxon>
        <taxon>Neopterygii</taxon>
        <taxon>Teleostei</taxon>
        <taxon>Neoteleostei</taxon>
        <taxon>Acanthomorphata</taxon>
        <taxon>Holocentriformes</taxon>
        <taxon>Holocentridae</taxon>
        <taxon>Myripristis</taxon>
    </lineage>
</organism>
<evidence type="ECO:0000313" key="4">
    <source>
        <dbReference type="Proteomes" id="UP000472263"/>
    </source>
</evidence>
<protein>
    <recommendedName>
        <fullName evidence="2">C-type lectin domain-containing protein</fullName>
    </recommendedName>
</protein>
<dbReference type="GeneTree" id="ENSGT01150000286973"/>
<dbReference type="PANTHER" id="PTHR22803">
    <property type="entry name" value="MANNOSE, PHOSPHOLIPASE, LECTIN RECEPTOR RELATED"/>
    <property type="match status" value="1"/>
</dbReference>
<dbReference type="CDD" id="cd00037">
    <property type="entry name" value="CLECT"/>
    <property type="match status" value="1"/>
</dbReference>
<dbReference type="PROSITE" id="PS50041">
    <property type="entry name" value="C_TYPE_LECTIN_2"/>
    <property type="match status" value="1"/>
</dbReference>
<dbReference type="Ensembl" id="ENSMMDT00005005133.1">
    <property type="protein sequence ID" value="ENSMMDP00005004995.1"/>
    <property type="gene ID" value="ENSMMDG00005002775.1"/>
</dbReference>
<name>A0A667WHX7_9TELE</name>
<dbReference type="Proteomes" id="UP000472263">
    <property type="component" value="Chromosome 12"/>
</dbReference>
<dbReference type="SUPFAM" id="SSF56436">
    <property type="entry name" value="C-type lectin-like"/>
    <property type="match status" value="1"/>
</dbReference>
<evidence type="ECO:0000256" key="1">
    <source>
        <dbReference type="ARBA" id="ARBA00023157"/>
    </source>
</evidence>
<sequence>METVSLQPHGWIHREKSLSTLMSCCYVPIQNNLSSAHGECAQGWRPYEGRCYYFSTDTKTWSEILQAELVSIHSRAEVEFIRNLNYTKSHHIWIGLTRNHNCKFMGWTWTDKTSLGFLNWAAGEPNEAFHPGEVPENCVEMYHDGHWNDNDCMYKKSFACRMHQSKPTFNGSADSVELL</sequence>
<dbReference type="InterPro" id="IPR016187">
    <property type="entry name" value="CTDL_fold"/>
</dbReference>
<proteinExistence type="predicted"/>
<dbReference type="InterPro" id="IPR050111">
    <property type="entry name" value="C-type_lectin/snaclec_domain"/>
</dbReference>
<dbReference type="InterPro" id="IPR001304">
    <property type="entry name" value="C-type_lectin-like"/>
</dbReference>
<keyword evidence="1" id="KW-1015">Disulfide bond</keyword>
<reference evidence="3" key="3">
    <citation type="submission" date="2025-09" db="UniProtKB">
        <authorList>
            <consortium name="Ensembl"/>
        </authorList>
    </citation>
    <scope>IDENTIFICATION</scope>
</reference>
<evidence type="ECO:0000313" key="3">
    <source>
        <dbReference type="Ensembl" id="ENSMMDP00005004995.1"/>
    </source>
</evidence>
<dbReference type="InterPro" id="IPR016186">
    <property type="entry name" value="C-type_lectin-like/link_sf"/>
</dbReference>
<evidence type="ECO:0000259" key="2">
    <source>
        <dbReference type="PROSITE" id="PS50041"/>
    </source>
</evidence>
<reference evidence="3" key="1">
    <citation type="submission" date="2019-06" db="EMBL/GenBank/DDBJ databases">
        <authorList>
            <consortium name="Wellcome Sanger Institute Data Sharing"/>
        </authorList>
    </citation>
    <scope>NUCLEOTIDE SEQUENCE [LARGE SCALE GENOMIC DNA]</scope>
</reference>
<dbReference type="Pfam" id="PF00059">
    <property type="entry name" value="Lectin_C"/>
    <property type="match status" value="1"/>
</dbReference>
<reference evidence="3" key="2">
    <citation type="submission" date="2025-08" db="UniProtKB">
        <authorList>
            <consortium name="Ensembl"/>
        </authorList>
    </citation>
    <scope>IDENTIFICATION</scope>
</reference>